<dbReference type="PANTHER" id="PTHR12389:SF0">
    <property type="entry name" value="E3 UBIQUITIN-PROTEIN LIGASE LISTERIN"/>
    <property type="match status" value="1"/>
</dbReference>
<feature type="domain" description="RING-type" evidence="17">
    <location>
        <begin position="1545"/>
        <end position="1591"/>
    </location>
</feature>
<evidence type="ECO:0000256" key="8">
    <source>
        <dbReference type="ARBA" id="ARBA00022679"/>
    </source>
</evidence>
<evidence type="ECO:0000256" key="1">
    <source>
        <dbReference type="ARBA" id="ARBA00000900"/>
    </source>
</evidence>
<comment type="function">
    <text evidence="14">E3 ubiquitin-protein ligase component of the ribosome quality control complex (RQC), a ribosome-associated complex that mediates ubiquitination and extraction of incompletely synthesized nascent chains for proteasomal degradation. Mediates ubiquitination of proteins derived from mRNAs lacking stop codons (non-stop proteins) and other translation arrest products induced by poly-lysine sequences and tandem rare codons. Ubiquitination leads to CDC48 recruitment for extraction and degradation of the incomplete translation product. May indirectly play a role in chromatin function and transcription.</text>
</comment>
<dbReference type="GO" id="GO:0005829">
    <property type="term" value="C:cytosol"/>
    <property type="evidence" value="ECO:0007669"/>
    <property type="project" value="UniProtKB-SubCell"/>
</dbReference>
<dbReference type="GO" id="GO:1990112">
    <property type="term" value="C:RQC complex"/>
    <property type="evidence" value="ECO:0007669"/>
    <property type="project" value="UniProtKB-UniRule"/>
</dbReference>
<dbReference type="InterPro" id="IPR054476">
    <property type="entry name" value="Ltn1_N"/>
</dbReference>
<dbReference type="Pfam" id="PF23280">
    <property type="entry name" value="TPR_26"/>
    <property type="match status" value="1"/>
</dbReference>
<keyword evidence="9 16" id="KW-0479">Metal-binding</keyword>
<evidence type="ECO:0000256" key="2">
    <source>
        <dbReference type="ARBA" id="ARBA00004514"/>
    </source>
</evidence>
<protein>
    <recommendedName>
        <fullName evidence="6 16">E3 ubiquitin-protein ligase listerin</fullName>
        <ecNumber evidence="5 16">2.3.2.27</ecNumber>
    </recommendedName>
    <alternativeName>
        <fullName evidence="16">RING-type E3 ubiquitin transferase listerin</fullName>
    </alternativeName>
</protein>
<evidence type="ECO:0000256" key="16">
    <source>
        <dbReference type="RuleBase" id="RU367090"/>
    </source>
</evidence>
<dbReference type="FunFam" id="3.30.40.10:FF:000038">
    <property type="entry name" value="E3 ubiquitin-protein ligase listerin"/>
    <property type="match status" value="1"/>
</dbReference>
<dbReference type="SUPFAM" id="SSF57850">
    <property type="entry name" value="RING/U-box"/>
    <property type="match status" value="1"/>
</dbReference>
<dbReference type="Proteomes" id="UP001172102">
    <property type="component" value="Unassembled WGS sequence"/>
</dbReference>
<comment type="subcellular location">
    <subcellularLocation>
        <location evidence="2">Cytoplasm</location>
        <location evidence="2">Cytosol</location>
    </subcellularLocation>
</comment>
<dbReference type="SMART" id="SM00184">
    <property type="entry name" value="RING"/>
    <property type="match status" value="1"/>
</dbReference>
<dbReference type="InterPro" id="IPR057030">
    <property type="entry name" value="TPR_Rkr-1"/>
</dbReference>
<dbReference type="PROSITE" id="PS50089">
    <property type="entry name" value="ZF_RING_2"/>
    <property type="match status" value="1"/>
</dbReference>
<sequence>MKHSTKPKAAAGGSFGFGGFSSSTTLSYITPPPDLSEIPQEVVVPFKNLLKKDSITKGKALEEIVTYVQTLARENGEPGEPILEAWAQLYARISIDNSRRVRELSHVLLLELLNSGRKRMEKRIPNLVGAWLAGSFDRDRAVSRAATEGLSSFLDTPEKETRFWVRCKTQILDYAREAIQETPDTLSDERSSTKEDSEAKYYRVVSGSLSLVINLLTKAPFEQVQDDLNQYLGVDTLWSLAAAEDNFVRRTLYQLLQILLAKKPEFLRPRLSQIGRVLISDSLKSSQAGSATDLAKVLTKLTQTFPEVWGTKTHPLQRLRPFVEKGSQGGSAAYWQELDALLSVLSANTPSPDIAASFLKSLRTGISSRQEPRAHAMPAWGAYINAFERFLGGLAPDVKFVQNNLYPLTRQYLHPNPELSTWTSPATGPLSPKAWKVVISHPDVEIRKSAEEEWQKLQSSFLSRMNNSLPEISKDFEKSQHAVAAEGDHWFTLVATILGQCSKTEEASSAALVLRDIITTSSLQVVRGALELLSRRNYKPFGVASVLQSAFKRCPELCDDDNYISALFPLESTEQLKTLVTSPSFPYLVPCLDRLSHIQPARFPEIWTAVVNSALQSDPATFLPVIKQLVSIPASTASAQKHEKLQSLLSFNWLACAKGAGSPMSWDLSGATLSFDTIDDSSMAAIIVNLVDHLAAAEDHGPALRALELIILKKPALVAQGKDAHVALVTKLLSLTELSDKGVSEKAASLQALLDQESTGDRPVVGIIQRSLEEAGQSSLGLHVLIHQAISAFKSGTVPLEELLPNSYVWHTELASFLQEVPSPSLSLTSSMGGAYFLVKKPPGGAKPSSRRDAQGRSIPARMALYTAKLLSSGIPLASLPEQFQLELLYLMCLTVELASDQLVSVGSTGLWKSTPGEENTSSEIDELIALSRNIISGIVSETTGWREGSLSTSILDRLVDMTIQKSRGLSPTALYSAKALSSLLQALVAAYGTHGQLEDWFKKLGIMKVAPDTVFVATAFIVGLSEILASSQTVNTLCNRLISNMIGAFPGLEKTLCSVVLLNACMSVYEPGQVPVDNRKQVMALKQMTSWTDTPDEMVAGLAAETCKGLHRLFPNVKGVYGPYWEQTVDYCITLWRNAVDDALDTRLPYLHSSLKLMSALESATDASEDLTEALEDRAEARSEALISLLKIPREKVTQPCQIVDALLGRAVDKIPLEHIADTSDLYGLIASDSRDIQTAAFGILHRALPAAQEELAVDVLLEGKDVSLPDELLSLLLDAPTLEAYPDDVLNQFPTPVRSYLLAWHLIFDAYSKASFKLRNDYSESLKKQDFLKPFLTFMFDVLGHSAGNELRLEKMGFSEELVRSYDIKLAGDEGEERNMHWLLIHLFYLTLKNIPGLFRAWYLDSQDKQTKNAIKPWLIKYFSPLIVSDAMDEVVEWADKQEAPGDDESELVVKVSKSAREVTAGYEVDEEVASIMIQVPPSFPLDTVKVNTVKRVAVNEQKWKGWLLATEGVIKFGNGGITDGLSTFRRNIVGTLKGQTECAICYSIVSSDKRLPDKECGTCRHSFHRICLYKWFQNSGRNSCPLCRNPIDILGSAPKKSRDTRQV</sequence>
<evidence type="ECO:0000313" key="19">
    <source>
        <dbReference type="Proteomes" id="UP001172102"/>
    </source>
</evidence>
<keyword evidence="19" id="KW-1185">Reference proteome</keyword>
<dbReference type="InterPro" id="IPR054478">
    <property type="entry name" value="LTN1_UBC"/>
</dbReference>
<evidence type="ECO:0000256" key="12">
    <source>
        <dbReference type="ARBA" id="ARBA00022786"/>
    </source>
</evidence>
<proteinExistence type="inferred from homology"/>
<comment type="similarity">
    <text evidence="4 16">Belongs to the LTN1 family.</text>
</comment>
<dbReference type="InterPro" id="IPR039795">
    <property type="entry name" value="LTN1/Rkr1"/>
</dbReference>
<dbReference type="GO" id="GO:0061630">
    <property type="term" value="F:ubiquitin protein ligase activity"/>
    <property type="evidence" value="ECO:0007669"/>
    <property type="project" value="UniProtKB-UniRule"/>
</dbReference>
<evidence type="ECO:0000256" key="13">
    <source>
        <dbReference type="ARBA" id="ARBA00022833"/>
    </source>
</evidence>
<dbReference type="GO" id="GO:1990116">
    <property type="term" value="P:ribosome-associated ubiquitin-dependent protein catabolic process"/>
    <property type="evidence" value="ECO:0007669"/>
    <property type="project" value="UniProtKB-UniRule"/>
</dbReference>
<dbReference type="InterPro" id="IPR013083">
    <property type="entry name" value="Znf_RING/FYVE/PHD"/>
</dbReference>
<dbReference type="InterPro" id="IPR001841">
    <property type="entry name" value="Znf_RING"/>
</dbReference>
<evidence type="ECO:0000256" key="10">
    <source>
        <dbReference type="ARBA" id="ARBA00022737"/>
    </source>
</evidence>
<keyword evidence="7" id="KW-0963">Cytoplasm</keyword>
<evidence type="ECO:0000256" key="15">
    <source>
        <dbReference type="PROSITE-ProRule" id="PRU00175"/>
    </source>
</evidence>
<accession>A0AA40AGA3</accession>
<dbReference type="PANTHER" id="PTHR12389">
    <property type="entry name" value="ZINC FINGER PROTEIN 294"/>
    <property type="match status" value="1"/>
</dbReference>
<dbReference type="GO" id="GO:0008270">
    <property type="term" value="F:zinc ion binding"/>
    <property type="evidence" value="ECO:0007669"/>
    <property type="project" value="UniProtKB-KW"/>
</dbReference>
<evidence type="ECO:0000313" key="18">
    <source>
        <dbReference type="EMBL" id="KAK0715316.1"/>
    </source>
</evidence>
<dbReference type="InterPro" id="IPR054477">
    <property type="entry name" value="LTN1_E3_ligase_6th"/>
</dbReference>
<keyword evidence="8 16" id="KW-0808">Transferase</keyword>
<dbReference type="GO" id="GO:0043023">
    <property type="term" value="F:ribosomal large subunit binding"/>
    <property type="evidence" value="ECO:0007669"/>
    <property type="project" value="TreeGrafter"/>
</dbReference>
<evidence type="ECO:0000256" key="5">
    <source>
        <dbReference type="ARBA" id="ARBA00012483"/>
    </source>
</evidence>
<keyword evidence="11 15" id="KW-0863">Zinc-finger</keyword>
<dbReference type="Pfam" id="PF22999">
    <property type="entry name" value="LTN1_E3_ligase_6th"/>
    <property type="match status" value="1"/>
</dbReference>
<keyword evidence="10" id="KW-0677">Repeat</keyword>
<organism evidence="18 19">
    <name type="scientific">Lasiosphaeris hirsuta</name>
    <dbReference type="NCBI Taxonomy" id="260670"/>
    <lineage>
        <taxon>Eukaryota</taxon>
        <taxon>Fungi</taxon>
        <taxon>Dikarya</taxon>
        <taxon>Ascomycota</taxon>
        <taxon>Pezizomycotina</taxon>
        <taxon>Sordariomycetes</taxon>
        <taxon>Sordariomycetidae</taxon>
        <taxon>Sordariales</taxon>
        <taxon>Lasiosphaeriaceae</taxon>
        <taxon>Lasiosphaeris</taxon>
    </lineage>
</organism>
<dbReference type="InterPro" id="IPR016024">
    <property type="entry name" value="ARM-type_fold"/>
</dbReference>
<dbReference type="CDD" id="cd16491">
    <property type="entry name" value="RING-CH-C4HC3_LTN1"/>
    <property type="match status" value="1"/>
</dbReference>
<evidence type="ECO:0000259" key="17">
    <source>
        <dbReference type="PROSITE" id="PS50089"/>
    </source>
</evidence>
<reference evidence="18" key="1">
    <citation type="submission" date="2023-06" db="EMBL/GenBank/DDBJ databases">
        <title>Genome-scale phylogeny and comparative genomics of the fungal order Sordariales.</title>
        <authorList>
            <consortium name="Lawrence Berkeley National Laboratory"/>
            <person name="Hensen N."/>
            <person name="Bonometti L."/>
            <person name="Westerberg I."/>
            <person name="Brannstrom I.O."/>
            <person name="Guillou S."/>
            <person name="Cros-Aarteil S."/>
            <person name="Calhoun S."/>
            <person name="Haridas S."/>
            <person name="Kuo A."/>
            <person name="Mondo S."/>
            <person name="Pangilinan J."/>
            <person name="Riley R."/>
            <person name="Labutti K."/>
            <person name="Andreopoulos B."/>
            <person name="Lipzen A."/>
            <person name="Chen C."/>
            <person name="Yanf M."/>
            <person name="Daum C."/>
            <person name="Ng V."/>
            <person name="Clum A."/>
            <person name="Steindorff A."/>
            <person name="Ohm R."/>
            <person name="Martin F."/>
            <person name="Silar P."/>
            <person name="Natvig D."/>
            <person name="Lalanne C."/>
            <person name="Gautier V."/>
            <person name="Ament-Velasquez S.L."/>
            <person name="Kruys A."/>
            <person name="Hutchinson M.I."/>
            <person name="Powell A.J."/>
            <person name="Barry K."/>
            <person name="Miller A.N."/>
            <person name="Grigoriev I.V."/>
            <person name="Debuchy R."/>
            <person name="Gladieux P."/>
            <person name="Thoren M.H."/>
            <person name="Johannesson H."/>
        </authorList>
    </citation>
    <scope>NUCLEOTIDE SEQUENCE</scope>
    <source>
        <strain evidence="18">SMH4607-1</strain>
    </source>
</reference>
<dbReference type="Pfam" id="PF13639">
    <property type="entry name" value="zf-RING_2"/>
    <property type="match status" value="1"/>
</dbReference>
<comment type="pathway">
    <text evidence="3 16">Protein modification; protein ubiquitination.</text>
</comment>
<evidence type="ECO:0000256" key="7">
    <source>
        <dbReference type="ARBA" id="ARBA00022490"/>
    </source>
</evidence>
<name>A0AA40AGA3_9PEZI</name>
<evidence type="ECO:0000256" key="14">
    <source>
        <dbReference type="ARBA" id="ARBA00055150"/>
    </source>
</evidence>
<dbReference type="SMART" id="SM01197">
    <property type="entry name" value="FANCL_C"/>
    <property type="match status" value="1"/>
</dbReference>
<dbReference type="EMBL" id="JAUKUA010000004">
    <property type="protein sequence ID" value="KAK0715316.1"/>
    <property type="molecule type" value="Genomic_DNA"/>
</dbReference>
<dbReference type="SUPFAM" id="SSF48371">
    <property type="entry name" value="ARM repeat"/>
    <property type="match status" value="1"/>
</dbReference>
<evidence type="ECO:0000256" key="3">
    <source>
        <dbReference type="ARBA" id="ARBA00004906"/>
    </source>
</evidence>
<dbReference type="Pfam" id="PF23009">
    <property type="entry name" value="UBC_like"/>
    <property type="match status" value="1"/>
</dbReference>
<keyword evidence="13 16" id="KW-0862">Zinc</keyword>
<evidence type="ECO:0000256" key="6">
    <source>
        <dbReference type="ARBA" id="ARBA00017157"/>
    </source>
</evidence>
<keyword evidence="12 16" id="KW-0833">Ubl conjugation pathway</keyword>
<gene>
    <name evidence="18" type="ORF">B0H67DRAFT_514345</name>
</gene>
<dbReference type="Gene3D" id="3.30.40.10">
    <property type="entry name" value="Zinc/RING finger domain, C3HC4 (zinc finger)"/>
    <property type="match status" value="1"/>
</dbReference>
<comment type="subunit">
    <text evidence="16">Component of the ribosome quality control complex (RQC).</text>
</comment>
<evidence type="ECO:0000256" key="9">
    <source>
        <dbReference type="ARBA" id="ARBA00022723"/>
    </source>
</evidence>
<dbReference type="GO" id="GO:0072344">
    <property type="term" value="P:rescue of stalled ribosome"/>
    <property type="evidence" value="ECO:0007669"/>
    <property type="project" value="UniProtKB-UniRule"/>
</dbReference>
<comment type="caution">
    <text evidence="18">The sequence shown here is derived from an EMBL/GenBank/DDBJ whole genome shotgun (WGS) entry which is preliminary data.</text>
</comment>
<comment type="catalytic activity">
    <reaction evidence="1 16">
        <text>S-ubiquitinyl-[E2 ubiquitin-conjugating enzyme]-L-cysteine + [acceptor protein]-L-lysine = [E2 ubiquitin-conjugating enzyme]-L-cysteine + N(6)-ubiquitinyl-[acceptor protein]-L-lysine.</text>
        <dbReference type="EC" id="2.3.2.27"/>
    </reaction>
</comment>
<evidence type="ECO:0000256" key="11">
    <source>
        <dbReference type="ARBA" id="ARBA00022771"/>
    </source>
</evidence>
<dbReference type="Pfam" id="PF22958">
    <property type="entry name" value="Ltn1_1st"/>
    <property type="match status" value="1"/>
</dbReference>
<evidence type="ECO:0000256" key="4">
    <source>
        <dbReference type="ARBA" id="ARBA00007997"/>
    </source>
</evidence>
<comment type="function">
    <text evidence="16">E3 ubiquitin-protein ligase. Component of the ribosome quality control complex (RQC), a ribosome-associated complex that mediates ubiquitination and extraction of incompletely synthesized nascent chains for proteasomal degradation.</text>
</comment>
<dbReference type="EC" id="2.3.2.27" evidence="5 16"/>
<dbReference type="InterPro" id="IPR039804">
    <property type="entry name" value="RING-CH-C4HC3_LTN1"/>
</dbReference>